<protein>
    <submittedName>
        <fullName evidence="2">Uncharacterized protein</fullName>
    </submittedName>
</protein>
<accession>A0A6L7GDG3</accession>
<dbReference type="Proteomes" id="UP000473531">
    <property type="component" value="Unassembled WGS sequence"/>
</dbReference>
<dbReference type="RefSeq" id="WP_160600303.1">
    <property type="nucleotide sequence ID" value="NZ_WTYU01000001.1"/>
</dbReference>
<sequence length="54" mass="5862">MEFEINDDPQGEPDYDLRTEVSQNCGDDGHDHDFAQPSDGLANGAMATTFSAND</sequence>
<name>A0A6L7GDG3_9SPHN</name>
<evidence type="ECO:0000313" key="2">
    <source>
        <dbReference type="EMBL" id="MXP14102.1"/>
    </source>
</evidence>
<keyword evidence="3" id="KW-1185">Reference proteome</keyword>
<organism evidence="2 3">
    <name type="scientific">Allopontixanthobacter confluentis</name>
    <dbReference type="NCBI Taxonomy" id="1849021"/>
    <lineage>
        <taxon>Bacteria</taxon>
        <taxon>Pseudomonadati</taxon>
        <taxon>Pseudomonadota</taxon>
        <taxon>Alphaproteobacteria</taxon>
        <taxon>Sphingomonadales</taxon>
        <taxon>Erythrobacteraceae</taxon>
        <taxon>Allopontixanthobacter</taxon>
    </lineage>
</organism>
<evidence type="ECO:0000313" key="3">
    <source>
        <dbReference type="Proteomes" id="UP000473531"/>
    </source>
</evidence>
<evidence type="ECO:0000256" key="1">
    <source>
        <dbReference type="SAM" id="MobiDB-lite"/>
    </source>
</evidence>
<gene>
    <name evidence="2" type="ORF">GRI44_04985</name>
</gene>
<dbReference type="EMBL" id="WTYU01000001">
    <property type="protein sequence ID" value="MXP14102.1"/>
    <property type="molecule type" value="Genomic_DNA"/>
</dbReference>
<feature type="region of interest" description="Disordered" evidence="1">
    <location>
        <begin position="1"/>
        <end position="54"/>
    </location>
</feature>
<dbReference type="AlphaFoldDB" id="A0A6L7GDG3"/>
<proteinExistence type="predicted"/>
<comment type="caution">
    <text evidence="2">The sequence shown here is derived from an EMBL/GenBank/DDBJ whole genome shotgun (WGS) entry which is preliminary data.</text>
</comment>
<feature type="compositionally biased region" description="Acidic residues" evidence="1">
    <location>
        <begin position="1"/>
        <end position="14"/>
    </location>
</feature>
<reference evidence="2 3" key="1">
    <citation type="submission" date="2019-12" db="EMBL/GenBank/DDBJ databases">
        <title>Genomic-based taxomic classification of the family Erythrobacteraceae.</title>
        <authorList>
            <person name="Xu L."/>
        </authorList>
    </citation>
    <scope>NUCLEOTIDE SEQUENCE [LARGE SCALE GENOMIC DNA]</scope>
    <source>
        <strain evidence="2 3">KCTC 52259</strain>
    </source>
</reference>